<proteinExistence type="predicted"/>
<dbReference type="CDD" id="cd13733">
    <property type="entry name" value="SPRY_PRY_C-I_1"/>
    <property type="match status" value="1"/>
</dbReference>
<dbReference type="OMA" id="CHYYTTF"/>
<feature type="domain" description="B30.2/SPRY" evidence="1">
    <location>
        <begin position="108"/>
        <end position="301"/>
    </location>
</feature>
<accession>H3A481</accession>
<dbReference type="FunFam" id="2.60.120.920:FF:000004">
    <property type="entry name" value="Butyrophilin subfamily 1 member A1"/>
    <property type="match status" value="1"/>
</dbReference>
<keyword evidence="3" id="KW-1185">Reference proteome</keyword>
<reference evidence="2" key="3">
    <citation type="submission" date="2025-09" db="UniProtKB">
        <authorList>
            <consortium name="Ensembl"/>
        </authorList>
    </citation>
    <scope>IDENTIFICATION</scope>
</reference>
<dbReference type="InterPro" id="IPR043136">
    <property type="entry name" value="B30.2/SPRY_sf"/>
</dbReference>
<reference evidence="2" key="2">
    <citation type="submission" date="2025-08" db="UniProtKB">
        <authorList>
            <consortium name="Ensembl"/>
        </authorList>
    </citation>
    <scope>IDENTIFICATION</scope>
</reference>
<dbReference type="InterPro" id="IPR003879">
    <property type="entry name" value="Butyrophylin_SPRY"/>
</dbReference>
<evidence type="ECO:0000259" key="1">
    <source>
        <dbReference type="PROSITE" id="PS50188"/>
    </source>
</evidence>
<dbReference type="PRINTS" id="PR01407">
    <property type="entry name" value="BUTYPHLNCDUF"/>
</dbReference>
<dbReference type="PANTHER" id="PTHR24103">
    <property type="entry name" value="E3 UBIQUITIN-PROTEIN LIGASE TRIM"/>
    <property type="match status" value="1"/>
</dbReference>
<protein>
    <recommendedName>
        <fullName evidence="1">B30.2/SPRY domain-containing protein</fullName>
    </recommendedName>
</protein>
<dbReference type="Proteomes" id="UP000008672">
    <property type="component" value="Unassembled WGS sequence"/>
</dbReference>
<dbReference type="InterPro" id="IPR003877">
    <property type="entry name" value="SPRY_dom"/>
</dbReference>
<dbReference type="InterPro" id="IPR013320">
    <property type="entry name" value="ConA-like_dom_sf"/>
</dbReference>
<organism evidence="2 3">
    <name type="scientific">Latimeria chalumnae</name>
    <name type="common">Coelacanth</name>
    <dbReference type="NCBI Taxonomy" id="7897"/>
    <lineage>
        <taxon>Eukaryota</taxon>
        <taxon>Metazoa</taxon>
        <taxon>Chordata</taxon>
        <taxon>Craniata</taxon>
        <taxon>Vertebrata</taxon>
        <taxon>Euteleostomi</taxon>
        <taxon>Coelacanthiformes</taxon>
        <taxon>Coelacanthidae</taxon>
        <taxon>Latimeria</taxon>
    </lineage>
</organism>
<dbReference type="InterPro" id="IPR050143">
    <property type="entry name" value="TRIM/RBCC"/>
</dbReference>
<dbReference type="SMART" id="SM00449">
    <property type="entry name" value="SPRY"/>
    <property type="match status" value="1"/>
</dbReference>
<evidence type="ECO:0000313" key="2">
    <source>
        <dbReference type="Ensembl" id="ENSLACP00000004452.1"/>
    </source>
</evidence>
<dbReference type="InterPro" id="IPR006574">
    <property type="entry name" value="PRY"/>
</dbReference>
<dbReference type="SMART" id="SM00589">
    <property type="entry name" value="PRY"/>
    <property type="match status" value="1"/>
</dbReference>
<dbReference type="InParanoid" id="H3A481"/>
<dbReference type="SUPFAM" id="SSF49899">
    <property type="entry name" value="Concanavalin A-like lectins/glucanases"/>
    <property type="match status" value="1"/>
</dbReference>
<dbReference type="Pfam" id="PF13765">
    <property type="entry name" value="PRY"/>
    <property type="match status" value="1"/>
</dbReference>
<dbReference type="AlphaFoldDB" id="H3A481"/>
<sequence>IWKDKHKVLESFITVEFSKLYRFLKDQEEALKKRLLEDKEVALKPLQENLDLMAEERAKREQRRTQLRNALREEDKLKFLKQIFLSSKEDRKLKVMSKKLSLGVFQKYLPYLIWRKMKKMVTHVPEDIDLDKDTAHPYLDVTSYHGVKSVSCGTVQKKCSNNAKQFMTYPFVLGSTGFTSGRHYWEVEVKKKTGWAIGVINESVNRRGDLTLTPQKGIWQLLFSSGTLLSVNKEKLTLFPSRVGVFLDYEDGLISFYSADDVTRLCHYYTTFTEKLYPLFCPGGRDNGNNSEPLRLYPPYV</sequence>
<dbReference type="InterPro" id="IPR001870">
    <property type="entry name" value="B30.2/SPRY"/>
</dbReference>
<dbReference type="PROSITE" id="PS50188">
    <property type="entry name" value="B302_SPRY"/>
    <property type="match status" value="1"/>
</dbReference>
<dbReference type="GeneTree" id="ENSGT00940000154126"/>
<dbReference type="eggNOG" id="KOG2177">
    <property type="taxonomic scope" value="Eukaryota"/>
</dbReference>
<reference evidence="3" key="1">
    <citation type="submission" date="2011-08" db="EMBL/GenBank/DDBJ databases">
        <title>The draft genome of Latimeria chalumnae.</title>
        <authorList>
            <person name="Di Palma F."/>
            <person name="Alfoldi J."/>
            <person name="Johnson J."/>
            <person name="Berlin A."/>
            <person name="Gnerre S."/>
            <person name="Jaffe D."/>
            <person name="MacCallum I."/>
            <person name="Young S."/>
            <person name="Walker B.J."/>
            <person name="Lander E."/>
            <person name="Lindblad-Toh K."/>
        </authorList>
    </citation>
    <scope>NUCLEOTIDE SEQUENCE [LARGE SCALE GENOMIC DNA]</scope>
    <source>
        <strain evidence="3">Wild caught</strain>
    </source>
</reference>
<dbReference type="Gene3D" id="2.60.120.920">
    <property type="match status" value="1"/>
</dbReference>
<dbReference type="Pfam" id="PF00622">
    <property type="entry name" value="SPRY"/>
    <property type="match status" value="1"/>
</dbReference>
<name>H3A481_LATCH</name>
<evidence type="ECO:0000313" key="3">
    <source>
        <dbReference type="Proteomes" id="UP000008672"/>
    </source>
</evidence>
<dbReference type="EMBL" id="AFYH01181856">
    <property type="status" value="NOT_ANNOTATED_CDS"/>
    <property type="molecule type" value="Genomic_DNA"/>
</dbReference>
<dbReference type="HOGENOM" id="CLU_013137_0_0_1"/>
<dbReference type="Ensembl" id="ENSLACT00000004491.1">
    <property type="protein sequence ID" value="ENSLACP00000004452.1"/>
    <property type="gene ID" value="ENSLACG00000003962.1"/>
</dbReference>